<reference evidence="1 2" key="1">
    <citation type="submission" date="2018-09" db="EMBL/GenBank/DDBJ databases">
        <title>Complete genome sequence of Euzebya sp. DY32-46 isolated from seawater of Pacific Ocean.</title>
        <authorList>
            <person name="Xu L."/>
            <person name="Wu Y.-H."/>
            <person name="Xu X.-W."/>
        </authorList>
    </citation>
    <scope>NUCLEOTIDE SEQUENCE [LARGE SCALE GENOMIC DNA]</scope>
    <source>
        <strain evidence="1 2">DY32-46</strain>
    </source>
</reference>
<sequence>MTSAAPLADQLLDAQVTWILEQLTGPSLPELLERDVDDLLAVAGRVRLDAAVNPADITRVVHRAMANVPASTTATTMVQATADQIHDGPTARVAPADVVDREQVEALVDALLPLRPLVGQALDRMADSPRMGTLASGFVTKLVVDVLEANRSMAQKIPGVGSLVSFGTNAATKVVGVADKQVQSLLGDTAGKGAAFAVRRLNKVVMDTLNDPMMRDAVLEVWDTHSGDVFDGVGDADGKVGQDDIRTLAGVLQDIVIAAGPSEPAMAFADAWITTFFDIYGEYPIATLLEELEISRDDLVADAIAIVPPLVVAAHEDGWLEQAVRTRLEPFFASPAVAAILAG</sequence>
<evidence type="ECO:0000313" key="1">
    <source>
        <dbReference type="EMBL" id="AXV09486.1"/>
    </source>
</evidence>
<accession>A0A346Y4T9</accession>
<organism evidence="1 2">
    <name type="scientific">Euzebya pacifica</name>
    <dbReference type="NCBI Taxonomy" id="1608957"/>
    <lineage>
        <taxon>Bacteria</taxon>
        <taxon>Bacillati</taxon>
        <taxon>Actinomycetota</taxon>
        <taxon>Nitriliruptoria</taxon>
        <taxon>Euzebyales</taxon>
    </lineage>
</organism>
<gene>
    <name evidence="1" type="ORF">DVS28_a4829</name>
</gene>
<dbReference type="Proteomes" id="UP000264006">
    <property type="component" value="Chromosome"/>
</dbReference>
<proteinExistence type="predicted"/>
<name>A0A346Y4T9_9ACTN</name>
<dbReference type="KEGG" id="euz:DVS28_a4829"/>
<dbReference type="RefSeq" id="WP_114593663.1">
    <property type="nucleotide sequence ID" value="NZ_CP031165.1"/>
</dbReference>
<keyword evidence="2" id="KW-1185">Reference proteome</keyword>
<dbReference type="OrthoDB" id="3759563at2"/>
<protein>
    <submittedName>
        <fullName evidence="1">Uncharacterized protein</fullName>
    </submittedName>
</protein>
<dbReference type="AlphaFoldDB" id="A0A346Y4T9"/>
<evidence type="ECO:0000313" key="2">
    <source>
        <dbReference type="Proteomes" id="UP000264006"/>
    </source>
</evidence>
<dbReference type="EMBL" id="CP031165">
    <property type="protein sequence ID" value="AXV09486.1"/>
    <property type="molecule type" value="Genomic_DNA"/>
</dbReference>